<evidence type="ECO:0000313" key="6">
    <source>
        <dbReference type="EMBL" id="THG34363.1"/>
    </source>
</evidence>
<dbReference type="EMBL" id="SSSN01000005">
    <property type="protein sequence ID" value="THG34363.1"/>
    <property type="molecule type" value="Genomic_DNA"/>
</dbReference>
<keyword evidence="3 6" id="KW-0067">ATP-binding</keyword>
<gene>
    <name evidence="6" type="ORF">E6C70_08815</name>
</gene>
<dbReference type="PROSITE" id="PS00211">
    <property type="entry name" value="ABC_TRANSPORTER_1"/>
    <property type="match status" value="1"/>
</dbReference>
<keyword evidence="2" id="KW-0547">Nucleotide-binding</keyword>
<name>A0A4S4FUH4_9MICO</name>
<dbReference type="InterPro" id="IPR015854">
    <property type="entry name" value="ABC_transpr_LolD-like"/>
</dbReference>
<feature type="signal peptide" evidence="4">
    <location>
        <begin position="1"/>
        <end position="22"/>
    </location>
</feature>
<dbReference type="Proteomes" id="UP000307380">
    <property type="component" value="Unassembled WGS sequence"/>
</dbReference>
<evidence type="ECO:0000259" key="5">
    <source>
        <dbReference type="PROSITE" id="PS50893"/>
    </source>
</evidence>
<dbReference type="InterPro" id="IPR003439">
    <property type="entry name" value="ABC_transporter-like_ATP-bd"/>
</dbReference>
<keyword evidence="1" id="KW-0813">Transport</keyword>
<keyword evidence="4" id="KW-0732">Signal</keyword>
<dbReference type="CDD" id="cd03255">
    <property type="entry name" value="ABC_MJ0796_LolCDE_FtsE"/>
    <property type="match status" value="1"/>
</dbReference>
<evidence type="ECO:0000256" key="4">
    <source>
        <dbReference type="SAM" id="SignalP"/>
    </source>
</evidence>
<sequence>MSVTAQARMAAASTSAVTTAAAATAEPLIACENLVRIYQTADVEVQALQGLDLHVAAGTMVAIVGASGSGKSTLLGILSGLDAPTAGAARVGSWDLVSMSASDRLAYRRSSVGFVWQQTARNLVPYLSAQRNVELPMGLNGARSRVRADRARDLLASLGLADKAGRRPGELSGGEQQRVAIGVALANEPAVVFADEPTGELDTATGDEVFAAFRRVNAERGTTVVIVTHDAAVSDQVQRTVAIRDGRTSSEVLRSTSVDEFGEAQVTAREFAVLDRAGRLQLPAGYRQALGLEKRVRLELESDHVGVWPEDDGAQAGGER</sequence>
<evidence type="ECO:0000313" key="7">
    <source>
        <dbReference type="Proteomes" id="UP000307380"/>
    </source>
</evidence>
<organism evidence="6 7">
    <name type="scientific">Orlajensenia flava</name>
    <dbReference type="NCBI Taxonomy" id="2565934"/>
    <lineage>
        <taxon>Bacteria</taxon>
        <taxon>Bacillati</taxon>
        <taxon>Actinomycetota</taxon>
        <taxon>Actinomycetes</taxon>
        <taxon>Micrococcales</taxon>
        <taxon>Microbacteriaceae</taxon>
        <taxon>Orlajensenia</taxon>
    </lineage>
</organism>
<dbReference type="Pfam" id="PF00005">
    <property type="entry name" value="ABC_tran"/>
    <property type="match status" value="1"/>
</dbReference>
<keyword evidence="7" id="KW-1185">Reference proteome</keyword>
<dbReference type="SUPFAM" id="SSF52540">
    <property type="entry name" value="P-loop containing nucleoside triphosphate hydrolases"/>
    <property type="match status" value="1"/>
</dbReference>
<dbReference type="GO" id="GO:0005886">
    <property type="term" value="C:plasma membrane"/>
    <property type="evidence" value="ECO:0007669"/>
    <property type="project" value="TreeGrafter"/>
</dbReference>
<feature type="chain" id="PRO_5020664823" evidence="4">
    <location>
        <begin position="23"/>
        <end position="320"/>
    </location>
</feature>
<dbReference type="InterPro" id="IPR027417">
    <property type="entry name" value="P-loop_NTPase"/>
</dbReference>
<evidence type="ECO:0000256" key="2">
    <source>
        <dbReference type="ARBA" id="ARBA00022741"/>
    </source>
</evidence>
<comment type="caution">
    <text evidence="6">The sequence shown here is derived from an EMBL/GenBank/DDBJ whole genome shotgun (WGS) entry which is preliminary data.</text>
</comment>
<feature type="domain" description="ABC transporter" evidence="5">
    <location>
        <begin position="29"/>
        <end position="270"/>
    </location>
</feature>
<dbReference type="InterPro" id="IPR003593">
    <property type="entry name" value="AAA+_ATPase"/>
</dbReference>
<dbReference type="PANTHER" id="PTHR24220:SF685">
    <property type="entry name" value="ABC TRANSPORTER RELATED"/>
    <property type="match status" value="1"/>
</dbReference>
<dbReference type="InterPro" id="IPR017911">
    <property type="entry name" value="MacB-like_ATP-bd"/>
</dbReference>
<dbReference type="OrthoDB" id="9802264at2"/>
<accession>A0A4S4FUH4</accession>
<dbReference type="RefSeq" id="WP_136424161.1">
    <property type="nucleotide sequence ID" value="NZ_OZ241748.1"/>
</dbReference>
<evidence type="ECO:0000256" key="1">
    <source>
        <dbReference type="ARBA" id="ARBA00022448"/>
    </source>
</evidence>
<protein>
    <submittedName>
        <fullName evidence="6">ATP-binding cassette domain-containing protein</fullName>
    </submittedName>
</protein>
<reference evidence="6 7" key="1">
    <citation type="submission" date="2019-04" db="EMBL/GenBank/DDBJ databases">
        <authorList>
            <person name="Jiang L."/>
        </authorList>
    </citation>
    <scope>NUCLEOTIDE SEQUENCE [LARGE SCALE GENOMIC DNA]</scope>
    <source>
        <strain evidence="6 7">YIM 131861</strain>
    </source>
</reference>
<dbReference type="SMART" id="SM00382">
    <property type="entry name" value="AAA"/>
    <property type="match status" value="1"/>
</dbReference>
<proteinExistence type="predicted"/>
<dbReference type="GO" id="GO:0016887">
    <property type="term" value="F:ATP hydrolysis activity"/>
    <property type="evidence" value="ECO:0007669"/>
    <property type="project" value="InterPro"/>
</dbReference>
<dbReference type="Gene3D" id="3.40.50.300">
    <property type="entry name" value="P-loop containing nucleotide triphosphate hydrolases"/>
    <property type="match status" value="1"/>
</dbReference>
<dbReference type="GO" id="GO:0022857">
    <property type="term" value="F:transmembrane transporter activity"/>
    <property type="evidence" value="ECO:0007669"/>
    <property type="project" value="TreeGrafter"/>
</dbReference>
<dbReference type="AlphaFoldDB" id="A0A4S4FUH4"/>
<dbReference type="GO" id="GO:0005524">
    <property type="term" value="F:ATP binding"/>
    <property type="evidence" value="ECO:0007669"/>
    <property type="project" value="UniProtKB-KW"/>
</dbReference>
<dbReference type="InterPro" id="IPR017871">
    <property type="entry name" value="ABC_transporter-like_CS"/>
</dbReference>
<evidence type="ECO:0000256" key="3">
    <source>
        <dbReference type="ARBA" id="ARBA00022840"/>
    </source>
</evidence>
<dbReference type="PROSITE" id="PS50893">
    <property type="entry name" value="ABC_TRANSPORTER_2"/>
    <property type="match status" value="1"/>
</dbReference>
<dbReference type="PANTHER" id="PTHR24220">
    <property type="entry name" value="IMPORT ATP-BINDING PROTEIN"/>
    <property type="match status" value="1"/>
</dbReference>